<gene>
    <name evidence="7" type="ORF">AUP43_07110</name>
</gene>
<dbReference type="Proteomes" id="UP000076400">
    <property type="component" value="Unassembled WGS sequence"/>
</dbReference>
<dbReference type="OrthoDB" id="7341446at2"/>
<dbReference type="Gene3D" id="3.40.190.10">
    <property type="entry name" value="Periplasmic binding protein-like II"/>
    <property type="match status" value="2"/>
</dbReference>
<dbReference type="SMART" id="SM00062">
    <property type="entry name" value="PBPb"/>
    <property type="match status" value="1"/>
</dbReference>
<evidence type="ECO:0000256" key="4">
    <source>
        <dbReference type="RuleBase" id="RU003744"/>
    </source>
</evidence>
<comment type="caution">
    <text evidence="7">The sequence shown here is derived from an EMBL/GenBank/DDBJ whole genome shotgun (WGS) entry which is preliminary data.</text>
</comment>
<feature type="signal peptide" evidence="5">
    <location>
        <begin position="1"/>
        <end position="28"/>
    </location>
</feature>
<dbReference type="GO" id="GO:0030313">
    <property type="term" value="C:cell envelope"/>
    <property type="evidence" value="ECO:0007669"/>
    <property type="project" value="UniProtKB-SubCell"/>
</dbReference>
<dbReference type="RefSeq" id="WP_067554762.1">
    <property type="nucleotide sequence ID" value="NZ_LPXN01000097.1"/>
</dbReference>
<dbReference type="EMBL" id="LPXN01000097">
    <property type="protein sequence ID" value="KZD09506.1"/>
    <property type="molecule type" value="Genomic_DNA"/>
</dbReference>
<dbReference type="PANTHER" id="PTHR35936">
    <property type="entry name" value="MEMBRANE-BOUND LYTIC MUREIN TRANSGLYCOSYLASE F"/>
    <property type="match status" value="1"/>
</dbReference>
<evidence type="ECO:0000256" key="2">
    <source>
        <dbReference type="ARBA" id="ARBA00010333"/>
    </source>
</evidence>
<dbReference type="Pfam" id="PF00497">
    <property type="entry name" value="SBP_bac_3"/>
    <property type="match status" value="1"/>
</dbReference>
<evidence type="ECO:0000313" key="8">
    <source>
        <dbReference type="Proteomes" id="UP000076400"/>
    </source>
</evidence>
<name>A0A154W7N3_9PROT</name>
<evidence type="ECO:0000313" key="7">
    <source>
        <dbReference type="EMBL" id="KZD09506.1"/>
    </source>
</evidence>
<protein>
    <recommendedName>
        <fullName evidence="6">Solute-binding protein family 3/N-terminal domain-containing protein</fullName>
    </recommendedName>
</protein>
<evidence type="ECO:0000259" key="6">
    <source>
        <dbReference type="SMART" id="SM00062"/>
    </source>
</evidence>
<dbReference type="AlphaFoldDB" id="A0A154W7N3"/>
<dbReference type="PANTHER" id="PTHR35936:SF17">
    <property type="entry name" value="ARGININE-BINDING EXTRACELLULAR PROTEIN ARTP"/>
    <property type="match status" value="1"/>
</dbReference>
<organism evidence="7 8">
    <name type="scientific">Oceanibaculum pacificum</name>
    <dbReference type="NCBI Taxonomy" id="580166"/>
    <lineage>
        <taxon>Bacteria</taxon>
        <taxon>Pseudomonadati</taxon>
        <taxon>Pseudomonadota</taxon>
        <taxon>Alphaproteobacteria</taxon>
        <taxon>Rhodospirillales</taxon>
        <taxon>Oceanibaculaceae</taxon>
        <taxon>Oceanibaculum</taxon>
    </lineage>
</organism>
<dbReference type="SUPFAM" id="SSF53850">
    <property type="entry name" value="Periplasmic binding protein-like II"/>
    <property type="match status" value="1"/>
</dbReference>
<feature type="domain" description="Solute-binding protein family 3/N-terminal" evidence="6">
    <location>
        <begin position="43"/>
        <end position="271"/>
    </location>
</feature>
<evidence type="ECO:0000256" key="3">
    <source>
        <dbReference type="ARBA" id="ARBA00022729"/>
    </source>
</evidence>
<dbReference type="STRING" id="580166.AUP43_07110"/>
<dbReference type="PROSITE" id="PS01039">
    <property type="entry name" value="SBP_BACTERIAL_3"/>
    <property type="match status" value="1"/>
</dbReference>
<dbReference type="CDD" id="cd01004">
    <property type="entry name" value="PBP2_MidA_like"/>
    <property type="match status" value="1"/>
</dbReference>
<dbReference type="InterPro" id="IPR001638">
    <property type="entry name" value="Solute-binding_3/MltF_N"/>
</dbReference>
<sequence length="274" mass="29328">MTLLAFHGRRAAFALGLMGALVATGASAQTKVAAPPALASKGTITYCATLDNPPRANYDMSQKPIGFEVELGTEIAARMGLKVNWVQLKFVGLIPALQAQQCDALMQELFIRPERLEIIDMVPFSRTGQRIVTAKNSPLKATSLEDLSGKKMAVPNGTTIHNLANEANEKLKAAGKPEINLVVLPTTTETFHQLATGQIEVLGTTTTAASYYVGLKPDEFRVVGEPFGLILTGIGIRKGDTALVDAITKSLESIKADGTYKALVEKWSMQGSEL</sequence>
<proteinExistence type="inferred from homology"/>
<accession>A0A154W7N3</accession>
<evidence type="ECO:0000256" key="5">
    <source>
        <dbReference type="SAM" id="SignalP"/>
    </source>
</evidence>
<feature type="chain" id="PRO_5007602353" description="Solute-binding protein family 3/N-terminal domain-containing protein" evidence="5">
    <location>
        <begin position="29"/>
        <end position="274"/>
    </location>
</feature>
<keyword evidence="8" id="KW-1185">Reference proteome</keyword>
<reference evidence="7 8" key="1">
    <citation type="submission" date="2015-12" db="EMBL/GenBank/DDBJ databases">
        <title>Genome sequence of Oceanibaculum pacificum MCCC 1A02656.</title>
        <authorList>
            <person name="Lu L."/>
            <person name="Lai Q."/>
            <person name="Shao Z."/>
            <person name="Qian P."/>
        </authorList>
    </citation>
    <scope>NUCLEOTIDE SEQUENCE [LARGE SCALE GENOMIC DNA]</scope>
    <source>
        <strain evidence="7 8">MCCC 1A02656</strain>
    </source>
</reference>
<evidence type="ECO:0000256" key="1">
    <source>
        <dbReference type="ARBA" id="ARBA00004196"/>
    </source>
</evidence>
<comment type="subcellular location">
    <subcellularLocation>
        <location evidence="1">Cell envelope</location>
    </subcellularLocation>
</comment>
<keyword evidence="3 5" id="KW-0732">Signal</keyword>
<dbReference type="InterPro" id="IPR018313">
    <property type="entry name" value="SBP_3_CS"/>
</dbReference>
<comment type="similarity">
    <text evidence="2 4">Belongs to the bacterial solute-binding protein 3 family.</text>
</comment>